<evidence type="ECO:0000313" key="3">
    <source>
        <dbReference type="Proteomes" id="UP000830671"/>
    </source>
</evidence>
<dbReference type="KEGG" id="clup:CLUP02_02784"/>
<name>A0A9Q8WC38_9PEZI</name>
<evidence type="ECO:0000313" key="2">
    <source>
        <dbReference type="EMBL" id="UQC77317.1"/>
    </source>
</evidence>
<reference evidence="2" key="1">
    <citation type="journal article" date="2021" name="Mol. Plant Microbe Interact.">
        <title>Complete Genome Sequence of the Plant-Pathogenic Fungus Colletotrichum lupini.</title>
        <authorList>
            <person name="Baroncelli R."/>
            <person name="Pensec F."/>
            <person name="Da Lio D."/>
            <person name="Boufleur T."/>
            <person name="Vicente I."/>
            <person name="Sarrocco S."/>
            <person name="Picot A."/>
            <person name="Baraldi E."/>
            <person name="Sukno S."/>
            <person name="Thon M."/>
            <person name="Le Floch G."/>
        </authorList>
    </citation>
    <scope>NUCLEOTIDE SEQUENCE</scope>
    <source>
        <strain evidence="2">IMI 504893</strain>
    </source>
</reference>
<evidence type="ECO:0000256" key="1">
    <source>
        <dbReference type="SAM" id="MobiDB-lite"/>
    </source>
</evidence>
<feature type="compositionally biased region" description="Basic and acidic residues" evidence="1">
    <location>
        <begin position="440"/>
        <end position="455"/>
    </location>
</feature>
<feature type="compositionally biased region" description="Polar residues" evidence="1">
    <location>
        <begin position="424"/>
        <end position="434"/>
    </location>
</feature>
<accession>A0A9Q8WC38</accession>
<feature type="compositionally biased region" description="Basic and acidic residues" evidence="1">
    <location>
        <begin position="736"/>
        <end position="745"/>
    </location>
</feature>
<protein>
    <submittedName>
        <fullName evidence="2">Uncharacterized protein</fullName>
    </submittedName>
</protein>
<feature type="region of interest" description="Disordered" evidence="1">
    <location>
        <begin position="728"/>
        <end position="803"/>
    </location>
</feature>
<feature type="region of interest" description="Disordered" evidence="1">
    <location>
        <begin position="424"/>
        <end position="474"/>
    </location>
</feature>
<dbReference type="GeneID" id="73336823"/>
<feature type="compositionally biased region" description="Basic and acidic residues" evidence="1">
    <location>
        <begin position="463"/>
        <end position="474"/>
    </location>
</feature>
<proteinExistence type="predicted"/>
<gene>
    <name evidence="2" type="ORF">CLUP02_02784</name>
</gene>
<keyword evidence="3" id="KW-1185">Reference proteome</keyword>
<organism evidence="2 3">
    <name type="scientific">Colletotrichum lupini</name>
    <dbReference type="NCBI Taxonomy" id="145971"/>
    <lineage>
        <taxon>Eukaryota</taxon>
        <taxon>Fungi</taxon>
        <taxon>Dikarya</taxon>
        <taxon>Ascomycota</taxon>
        <taxon>Pezizomycotina</taxon>
        <taxon>Sordariomycetes</taxon>
        <taxon>Hypocreomycetidae</taxon>
        <taxon>Glomerellales</taxon>
        <taxon>Glomerellaceae</taxon>
        <taxon>Colletotrichum</taxon>
        <taxon>Colletotrichum acutatum species complex</taxon>
    </lineage>
</organism>
<sequence length="988" mass="109258">MHIGLALLQPSGLLQMPWTEYDSLKTAASEISYHAVFQHLHKHQHQHHRTQNNTGNTTPNSPRPPQTSSFAFKLLGSPFQAPAVTPTPAGCLDSYTVGSLAPKASHYGLLCTVVPIHQRLSLQYRLAQTQRDRLWMSRLYGYPILNRRTGRRRCSRSLATLLLAGSLAVCPSVAVMTCSNTTWPFPSLAAAPPTYVSIPCGAWPRDQGAIFGNEVYDCTHYSIRKAHFQKSHQRGWRQAIAEGTAPSYLTHLAVVPKGAHQSSISSGGNILQAQSADTPSHTGWVHTKQRNQESYASFIVVDALSPFAAFTRLFATSPLSPALSATRTSANLDSSPDSWQKRKKRIRTSIRVGVRAPLKAANSPANLASSHFFSLMRWHASSLGPDAKREPSQAYLFAFLPQPFRFSFTFRLIPVTSLSALKSLGQDPSMSQEATRQRRKPWEGNREQKGMHSQDTKPAGTSGREKREPMPRRNEDNVHYFAFPRHSAPIAGYNDAIRSPFSRPEFRPDLPVLLLRFGLEIDSLSALVHVSIPLLTDMVPAKTGIAICNLQSHRSRRARQGKVYARYLSNINSSMLHGTETMDHLVRSKTWHAPADIAVSQRRNQPEIPRDNRFPTACQRQLNVLNLSMRLDIPHCRMSILTYIGWIVRSDRIACLRQMPMTCDGTHAAMKHLVQHGVLLALQSASCRPSPSSVHFGNLIAETHAEFHLQTFIFHVLVPVCPSIPVTGSEGAAGRSKKDDVKRDSTASITHPHPHKHAHKAKSDSQRTQPRHKSTSLGQLGRNNPLGKRESSSSFLADHPVPVPTDNFPGLPTRLRYGGTTYIGLYSPAGSQSTFYHIWASSLRYPFLGSEGVSIGRSSLIERPYLVFDACYELRDFLIASCFSLSVSTVLSTTALNSSSGSVSCLQGKCYSERCDAAPFAFRRIYSTSAKRFLSIVVSADQFCAGNVATFPGQPALGIHLVQLPIRFDSRKPSGEAGRSLQAYRGKH</sequence>
<dbReference type="EMBL" id="CP019474">
    <property type="protein sequence ID" value="UQC77317.1"/>
    <property type="molecule type" value="Genomic_DNA"/>
</dbReference>
<feature type="region of interest" description="Disordered" evidence="1">
    <location>
        <begin position="42"/>
        <end position="67"/>
    </location>
</feature>
<feature type="compositionally biased region" description="Polar residues" evidence="1">
    <location>
        <begin position="325"/>
        <end position="338"/>
    </location>
</feature>
<dbReference type="RefSeq" id="XP_049138956.1">
    <property type="nucleotide sequence ID" value="XM_049281813.1"/>
</dbReference>
<feature type="region of interest" description="Disordered" evidence="1">
    <location>
        <begin position="325"/>
        <end position="344"/>
    </location>
</feature>
<dbReference type="AlphaFoldDB" id="A0A9Q8WC38"/>
<dbReference type="Proteomes" id="UP000830671">
    <property type="component" value="Chromosome 2"/>
</dbReference>